<keyword evidence="4" id="KW-0813">Transport</keyword>
<accession>D8TSW4</accession>
<keyword evidence="5" id="KW-0679">Respiratory chain</keyword>
<dbReference type="SMART" id="SM00916">
    <property type="entry name" value="L51_S25_CI-B8"/>
    <property type="match status" value="1"/>
</dbReference>
<evidence type="ECO:0000256" key="8">
    <source>
        <dbReference type="ARBA" id="ARBA00023128"/>
    </source>
</evidence>
<dbReference type="Proteomes" id="UP000001058">
    <property type="component" value="Unassembled WGS sequence"/>
</dbReference>
<feature type="domain" description="Ribosomal protein/NADH dehydrogenase" evidence="10">
    <location>
        <begin position="20"/>
        <end position="93"/>
    </location>
</feature>
<evidence type="ECO:0000259" key="10">
    <source>
        <dbReference type="SMART" id="SM00916"/>
    </source>
</evidence>
<dbReference type="GO" id="GO:0005743">
    <property type="term" value="C:mitochondrial inner membrane"/>
    <property type="evidence" value="ECO:0007669"/>
    <property type="project" value="UniProtKB-SubCell"/>
</dbReference>
<dbReference type="AlphaFoldDB" id="D8TSW4"/>
<evidence type="ECO:0000256" key="5">
    <source>
        <dbReference type="ARBA" id="ARBA00022660"/>
    </source>
</evidence>
<keyword evidence="8" id="KW-0496">Mitochondrion</keyword>
<organism evidence="12">
    <name type="scientific">Volvox carteri f. nagariensis</name>
    <dbReference type="NCBI Taxonomy" id="3068"/>
    <lineage>
        <taxon>Eukaryota</taxon>
        <taxon>Viridiplantae</taxon>
        <taxon>Chlorophyta</taxon>
        <taxon>core chlorophytes</taxon>
        <taxon>Chlorophyceae</taxon>
        <taxon>CS clade</taxon>
        <taxon>Chlamydomonadales</taxon>
        <taxon>Volvocaceae</taxon>
        <taxon>Volvox</taxon>
    </lineage>
</organism>
<evidence type="ECO:0000256" key="3">
    <source>
        <dbReference type="ARBA" id="ARBA00008939"/>
    </source>
</evidence>
<comment type="similarity">
    <text evidence="3">Belongs to the complex I NDUFA2 subunit family.</text>
</comment>
<dbReference type="OrthoDB" id="10250268at2759"/>
<keyword evidence="12" id="KW-1185">Reference proteome</keyword>
<evidence type="ECO:0000256" key="1">
    <source>
        <dbReference type="ARBA" id="ARBA00003195"/>
    </source>
</evidence>
<keyword evidence="6" id="KW-0999">Mitochondrion inner membrane</keyword>
<proteinExistence type="inferred from homology"/>
<dbReference type="KEGG" id="vcn:VOLCADRAFT_104322"/>
<dbReference type="PANTHER" id="PTHR12878:SF0">
    <property type="entry name" value="NADH DEHYDROGENASE [UBIQUINONE] 1 ALPHA SUBCOMPLEX SUBUNIT 2"/>
    <property type="match status" value="1"/>
</dbReference>
<name>D8TSW4_VOLCA</name>
<dbReference type="GeneID" id="9618599"/>
<dbReference type="FunCoup" id="D8TSW4">
    <property type="interactions" value="1373"/>
</dbReference>
<evidence type="ECO:0000313" key="12">
    <source>
        <dbReference type="Proteomes" id="UP000001058"/>
    </source>
</evidence>
<evidence type="ECO:0000256" key="9">
    <source>
        <dbReference type="ARBA" id="ARBA00023136"/>
    </source>
</evidence>
<dbReference type="RefSeq" id="XP_002949533.1">
    <property type="nucleotide sequence ID" value="XM_002949487.1"/>
</dbReference>
<dbReference type="PANTHER" id="PTHR12878">
    <property type="entry name" value="NADH-UBIQUINONE OXIDOREDUCTASE B8 SUBUNIT"/>
    <property type="match status" value="1"/>
</dbReference>
<reference evidence="11 12" key="1">
    <citation type="journal article" date="2010" name="Science">
        <title>Genomic analysis of organismal complexity in the multicellular green alga Volvox carteri.</title>
        <authorList>
            <person name="Prochnik S.E."/>
            <person name="Umen J."/>
            <person name="Nedelcu A.M."/>
            <person name="Hallmann A."/>
            <person name="Miller S.M."/>
            <person name="Nishii I."/>
            <person name="Ferris P."/>
            <person name="Kuo A."/>
            <person name="Mitros T."/>
            <person name="Fritz-Laylin L.K."/>
            <person name="Hellsten U."/>
            <person name="Chapman J."/>
            <person name="Simakov O."/>
            <person name="Rensing S.A."/>
            <person name="Terry A."/>
            <person name="Pangilinan J."/>
            <person name="Kapitonov V."/>
            <person name="Jurka J."/>
            <person name="Salamov A."/>
            <person name="Shapiro H."/>
            <person name="Schmutz J."/>
            <person name="Grimwood J."/>
            <person name="Lindquist E."/>
            <person name="Lucas S."/>
            <person name="Grigoriev I.V."/>
            <person name="Schmitt R."/>
            <person name="Kirk D."/>
            <person name="Rokhsar D.S."/>
        </authorList>
    </citation>
    <scope>NUCLEOTIDE SEQUENCE [LARGE SCALE GENOMIC DNA]</scope>
    <source>
        <strain evidence="12">f. Nagariensis / Eve</strain>
    </source>
</reference>
<dbReference type="STRING" id="3068.D8TSW4"/>
<evidence type="ECO:0000256" key="2">
    <source>
        <dbReference type="ARBA" id="ARBA00004443"/>
    </source>
</evidence>
<sequence length="161" mass="17435">MAWRNALSKSMQELRIHLCQASEASKGVREFVVSNYAEMKKANPHFPILVRECAGAEAKLIARYDYGVEKALSVQGADTTVVLSKLQELIKAGEKMPKGDGNHTNSCNPVWECPAGEAIALTVTYRKRFFGPMPSHPKGHIGVISAGSAVRKPNDVLGLSG</sequence>
<protein>
    <recommendedName>
        <fullName evidence="10">Ribosomal protein/NADH dehydrogenase domain-containing protein</fullName>
    </recommendedName>
</protein>
<evidence type="ECO:0000256" key="6">
    <source>
        <dbReference type="ARBA" id="ARBA00022792"/>
    </source>
</evidence>
<dbReference type="SUPFAM" id="SSF52833">
    <property type="entry name" value="Thioredoxin-like"/>
    <property type="match status" value="1"/>
</dbReference>
<dbReference type="InterPro" id="IPR036249">
    <property type="entry name" value="Thioredoxin-like_sf"/>
</dbReference>
<dbReference type="Pfam" id="PF05047">
    <property type="entry name" value="L51_S25_CI-B8"/>
    <property type="match status" value="1"/>
</dbReference>
<dbReference type="Gene3D" id="3.40.30.10">
    <property type="entry name" value="Glutaredoxin"/>
    <property type="match status" value="1"/>
</dbReference>
<evidence type="ECO:0000256" key="7">
    <source>
        <dbReference type="ARBA" id="ARBA00022982"/>
    </source>
</evidence>
<dbReference type="InterPro" id="IPR007741">
    <property type="entry name" value="Ribosomal_mL43/mS25/NADH_DH"/>
</dbReference>
<keyword evidence="7" id="KW-0249">Electron transport</keyword>
<evidence type="ECO:0000256" key="4">
    <source>
        <dbReference type="ARBA" id="ARBA00022448"/>
    </source>
</evidence>
<keyword evidence="9" id="KW-0472">Membrane</keyword>
<comment type="subcellular location">
    <subcellularLocation>
        <location evidence="2">Mitochondrion inner membrane</location>
        <topology evidence="2">Peripheral membrane protein</topology>
        <orientation evidence="2">Matrix side</orientation>
    </subcellularLocation>
</comment>
<comment type="function">
    <text evidence="1">Accessory subunit of the mitochondrial membrane respiratory chain NADH dehydrogenase (Complex I), that is believed not to be involved in catalysis. Complex I functions in the transfer of electrons from NADH to the respiratory chain. The immediate electron acceptor for the enzyme is believed to be ubiquinone.</text>
</comment>
<evidence type="ECO:0000313" key="11">
    <source>
        <dbReference type="EMBL" id="EFJ49552.1"/>
    </source>
</evidence>
<dbReference type="InterPro" id="IPR016464">
    <property type="entry name" value="NADH_Ub_cplx-1_asu_su-2"/>
</dbReference>
<gene>
    <name evidence="11" type="ORF">VOLCADRAFT_104322</name>
</gene>
<dbReference type="InParanoid" id="D8TSW4"/>
<dbReference type="EMBL" id="GL378335">
    <property type="protein sequence ID" value="EFJ49552.1"/>
    <property type="molecule type" value="Genomic_DNA"/>
</dbReference>
<dbReference type="eggNOG" id="KOG3446">
    <property type="taxonomic scope" value="Eukaryota"/>
</dbReference>